<feature type="transmembrane region" description="Helical" evidence="6">
    <location>
        <begin position="355"/>
        <end position="375"/>
    </location>
</feature>
<evidence type="ECO:0000256" key="3">
    <source>
        <dbReference type="ARBA" id="ARBA00022692"/>
    </source>
</evidence>
<dbReference type="PANTHER" id="PTHR30250:SF11">
    <property type="entry name" value="O-ANTIGEN TRANSPORTER-RELATED"/>
    <property type="match status" value="1"/>
</dbReference>
<organism evidence="7 8">
    <name type="scientific">Geotoga petraea</name>
    <dbReference type="NCBI Taxonomy" id="28234"/>
    <lineage>
        <taxon>Bacteria</taxon>
        <taxon>Thermotogati</taxon>
        <taxon>Thermotogota</taxon>
        <taxon>Thermotogae</taxon>
        <taxon>Petrotogales</taxon>
        <taxon>Petrotogaceae</taxon>
        <taxon>Geotoga</taxon>
    </lineage>
</organism>
<dbReference type="Pfam" id="PF01943">
    <property type="entry name" value="Polysacc_synt"/>
    <property type="match status" value="1"/>
</dbReference>
<keyword evidence="4 6" id="KW-1133">Transmembrane helix</keyword>
<sequence>MENSRQFLKRLAGFSIGPIGAALLGFINVPVQTWLVDPNQLGKAAMYTMAFQLTSLFLNLGIDQAYVREYNAEKDKKNLLWNTFLIPFIFSIIIMFVYLYFFEPISILLFDSVEKYIIQILAFVLPFAIIFRFNTLIIRMKEKAKLFSFVQIFHRLMTLGFTVIILLFFNRNFKGIIQAQFFSMVSIAIITTIINLKDWIYKFRIDRKLVKKVILFGLPIIPASIMAWVLNSMDKIALRTWADFEAIGLYSAAFKIVGVVIIIQQAFATFWAPTVYRWYESDTPLRKYEMVSNKLNSILTLVFAFIVLFKDQIVMILSPEYKEAAIIVPFLMFYPIMYTLSETTQMGIGFTRKTYYNIVVTGVAGGLNVLGNFLLVPQYGALGASISTGLSYIVFFWLRTFISRMLWEKLDIKRHFVSIFLMVTMASFSVMYNNFYIDLIMFGLIFAYHFKDFLWGIKLFKQLIIEIKNKKKASE</sequence>
<feature type="transmembrane region" description="Helical" evidence="6">
    <location>
        <begin position="297"/>
        <end position="318"/>
    </location>
</feature>
<feature type="transmembrane region" description="Helical" evidence="6">
    <location>
        <begin position="146"/>
        <end position="169"/>
    </location>
</feature>
<dbReference type="RefSeq" id="WP_135402947.1">
    <property type="nucleotide sequence ID" value="NZ_SRME01000003.1"/>
</dbReference>
<feature type="transmembrane region" description="Helical" evidence="6">
    <location>
        <begin position="181"/>
        <end position="201"/>
    </location>
</feature>
<dbReference type="PANTHER" id="PTHR30250">
    <property type="entry name" value="PST FAMILY PREDICTED COLANIC ACID TRANSPORTER"/>
    <property type="match status" value="1"/>
</dbReference>
<keyword evidence="2" id="KW-1003">Cell membrane</keyword>
<dbReference type="InterPro" id="IPR050833">
    <property type="entry name" value="Poly_Biosynth_Transport"/>
</dbReference>
<name>A0A4Z0W3Y5_9BACT</name>
<keyword evidence="3 6" id="KW-0812">Transmembrane</keyword>
<dbReference type="OrthoDB" id="6017905at2"/>
<feature type="transmembrane region" description="Helical" evidence="6">
    <location>
        <begin position="12"/>
        <end position="32"/>
    </location>
</feature>
<proteinExistence type="predicted"/>
<accession>A0A4Z0W3Y5</accession>
<keyword evidence="5 6" id="KW-0472">Membrane</keyword>
<feature type="transmembrane region" description="Helical" evidence="6">
    <location>
        <begin position="324"/>
        <end position="343"/>
    </location>
</feature>
<evidence type="ECO:0000256" key="5">
    <source>
        <dbReference type="ARBA" id="ARBA00023136"/>
    </source>
</evidence>
<comment type="caution">
    <text evidence="7">The sequence shown here is derived from an EMBL/GenBank/DDBJ whole genome shotgun (WGS) entry which is preliminary data.</text>
</comment>
<feature type="transmembrane region" description="Helical" evidence="6">
    <location>
        <begin position="44"/>
        <end position="67"/>
    </location>
</feature>
<evidence type="ECO:0000256" key="2">
    <source>
        <dbReference type="ARBA" id="ARBA00022475"/>
    </source>
</evidence>
<dbReference type="InterPro" id="IPR002797">
    <property type="entry name" value="Polysacc_synth"/>
</dbReference>
<feature type="transmembrane region" description="Helical" evidence="6">
    <location>
        <begin position="381"/>
        <end position="402"/>
    </location>
</feature>
<feature type="transmembrane region" description="Helical" evidence="6">
    <location>
        <begin position="250"/>
        <end position="276"/>
    </location>
</feature>
<dbReference type="AlphaFoldDB" id="A0A4Z0W3Y5"/>
<protein>
    <submittedName>
        <fullName evidence="7">Uncharacterized protein</fullName>
    </submittedName>
</protein>
<feature type="transmembrane region" description="Helical" evidence="6">
    <location>
        <begin position="213"/>
        <end position="230"/>
    </location>
</feature>
<feature type="transmembrane region" description="Helical" evidence="6">
    <location>
        <begin position="414"/>
        <end position="433"/>
    </location>
</feature>
<evidence type="ECO:0000256" key="4">
    <source>
        <dbReference type="ARBA" id="ARBA00022989"/>
    </source>
</evidence>
<dbReference type="GO" id="GO:0005886">
    <property type="term" value="C:plasma membrane"/>
    <property type="evidence" value="ECO:0007669"/>
    <property type="project" value="UniProtKB-SubCell"/>
</dbReference>
<evidence type="ECO:0000256" key="6">
    <source>
        <dbReference type="SAM" id="Phobius"/>
    </source>
</evidence>
<evidence type="ECO:0000313" key="8">
    <source>
        <dbReference type="Proteomes" id="UP000297288"/>
    </source>
</evidence>
<comment type="subcellular location">
    <subcellularLocation>
        <location evidence="1">Cell membrane</location>
        <topology evidence="1">Multi-pass membrane protein</topology>
    </subcellularLocation>
</comment>
<evidence type="ECO:0000313" key="7">
    <source>
        <dbReference type="EMBL" id="TGG88025.1"/>
    </source>
</evidence>
<dbReference type="EMBL" id="SRME01000003">
    <property type="protein sequence ID" value="TGG88025.1"/>
    <property type="molecule type" value="Genomic_DNA"/>
</dbReference>
<reference evidence="7 8" key="1">
    <citation type="submission" date="2019-04" db="EMBL/GenBank/DDBJ databases">
        <title>Draft genome sequence data and analysis of a Fermenting Bacterium, Geotoga petraea strain HO-Geo1, isolated from heavy-oil petroleum reservoir in Russia.</title>
        <authorList>
            <person name="Grouzdev D.S."/>
            <person name="Semenova E.M."/>
            <person name="Sokolova D.S."/>
            <person name="Tourova T.P."/>
            <person name="Poltaraus A.B."/>
            <person name="Nazina T.N."/>
        </authorList>
    </citation>
    <scope>NUCLEOTIDE SEQUENCE [LARGE SCALE GENOMIC DNA]</scope>
    <source>
        <strain evidence="7 8">HO-Geo1</strain>
    </source>
</reference>
<feature type="transmembrane region" description="Helical" evidence="6">
    <location>
        <begin position="116"/>
        <end position="134"/>
    </location>
</feature>
<dbReference type="Proteomes" id="UP000297288">
    <property type="component" value="Unassembled WGS sequence"/>
</dbReference>
<feature type="transmembrane region" description="Helical" evidence="6">
    <location>
        <begin position="79"/>
        <end position="101"/>
    </location>
</feature>
<gene>
    <name evidence="7" type="ORF">E4650_06695</name>
</gene>
<evidence type="ECO:0000256" key="1">
    <source>
        <dbReference type="ARBA" id="ARBA00004651"/>
    </source>
</evidence>